<dbReference type="AlphaFoldDB" id="A9NYP2"/>
<dbReference type="EMBL" id="EF086493">
    <property type="protein sequence ID" value="ABK25753.1"/>
    <property type="molecule type" value="mRNA"/>
</dbReference>
<evidence type="ECO:0000256" key="1">
    <source>
        <dbReference type="SAM" id="MobiDB-lite"/>
    </source>
</evidence>
<sequence length="83" mass="9277">MELQTKTQTLEATTPNPARTLDEEDRGAVLPEGLGRIPLERKTTPAAAEDAIALLRRPLSQRAKMKTSPLRRKESPERSPMKK</sequence>
<proteinExistence type="evidence at transcript level"/>
<organism evidence="2">
    <name type="scientific">Picea sitchensis</name>
    <name type="common">Sitka spruce</name>
    <name type="synonym">Pinus sitchensis</name>
    <dbReference type="NCBI Taxonomy" id="3332"/>
    <lineage>
        <taxon>Eukaryota</taxon>
        <taxon>Viridiplantae</taxon>
        <taxon>Streptophyta</taxon>
        <taxon>Embryophyta</taxon>
        <taxon>Tracheophyta</taxon>
        <taxon>Spermatophyta</taxon>
        <taxon>Pinopsida</taxon>
        <taxon>Pinidae</taxon>
        <taxon>Conifers I</taxon>
        <taxon>Pinales</taxon>
        <taxon>Pinaceae</taxon>
        <taxon>Picea</taxon>
    </lineage>
</organism>
<evidence type="ECO:0000313" key="2">
    <source>
        <dbReference type="EMBL" id="ABK25753.1"/>
    </source>
</evidence>
<feature type="compositionally biased region" description="Polar residues" evidence="1">
    <location>
        <begin position="1"/>
        <end position="17"/>
    </location>
</feature>
<name>A9NYP2_PICSI</name>
<feature type="compositionally biased region" description="Basic and acidic residues" evidence="1">
    <location>
        <begin position="71"/>
        <end position="83"/>
    </location>
</feature>
<feature type="region of interest" description="Disordered" evidence="1">
    <location>
        <begin position="57"/>
        <end position="83"/>
    </location>
</feature>
<accession>A9NYP2</accession>
<reference evidence="2" key="1">
    <citation type="journal article" date="2008" name="BMC Genomics">
        <title>A conifer genomics resource of 200,000 spruce (Picea spp.) ESTs and 6,464 high-quality, sequence-finished full-length cDNAs for Sitka spruce (Picea sitchensis).</title>
        <authorList>
            <person name="Ralph S.G."/>
            <person name="Chun H.J."/>
            <person name="Kolosova N."/>
            <person name="Cooper D."/>
            <person name="Oddy C."/>
            <person name="Ritland C.E."/>
            <person name="Kirkpatrick R."/>
            <person name="Moore R."/>
            <person name="Barber S."/>
            <person name="Holt R.A."/>
            <person name="Jones S.J."/>
            <person name="Marra M.A."/>
            <person name="Douglas C.J."/>
            <person name="Ritland K."/>
            <person name="Bohlmann J."/>
        </authorList>
    </citation>
    <scope>NUCLEOTIDE SEQUENCE</scope>
    <source>
        <tissue evidence="2">Green portion of the leader tissue</tissue>
    </source>
</reference>
<protein>
    <submittedName>
        <fullName evidence="2">Uncharacterized protein</fullName>
    </submittedName>
</protein>
<feature type="region of interest" description="Disordered" evidence="1">
    <location>
        <begin position="1"/>
        <end position="27"/>
    </location>
</feature>